<dbReference type="Gene3D" id="3.20.20.30">
    <property type="entry name" value="Luciferase-like domain"/>
    <property type="match status" value="1"/>
</dbReference>
<reference evidence="6 7" key="1">
    <citation type="submission" date="2011-11" db="EMBL/GenBank/DDBJ databases">
        <title>The Noncontiguous Finished sequence of Saccharomonospora cyanea NA-134.</title>
        <authorList>
            <consortium name="US DOE Joint Genome Institute"/>
            <person name="Lucas S."/>
            <person name="Han J."/>
            <person name="Lapidus A."/>
            <person name="Cheng J.-F."/>
            <person name="Goodwin L."/>
            <person name="Pitluck S."/>
            <person name="Peters L."/>
            <person name="Ovchinnikova G."/>
            <person name="Lu M."/>
            <person name="Detter J.C."/>
            <person name="Han C."/>
            <person name="Tapia R."/>
            <person name="Land M."/>
            <person name="Hauser L."/>
            <person name="Kyrpides N."/>
            <person name="Ivanova N."/>
            <person name="Pagani I."/>
            <person name="Brambilla E.-M."/>
            <person name="Klenk H.-P."/>
            <person name="Woyke T."/>
        </authorList>
    </citation>
    <scope>NUCLEOTIDE SEQUENCE [LARGE SCALE GENOMIC DNA]</scope>
    <source>
        <strain evidence="6 7">NA-134</strain>
    </source>
</reference>
<keyword evidence="7" id="KW-1185">Reference proteome</keyword>
<dbReference type="EMBL" id="CM001440">
    <property type="protein sequence ID" value="EHR61602.1"/>
    <property type="molecule type" value="Genomic_DNA"/>
</dbReference>
<dbReference type="Pfam" id="PF00296">
    <property type="entry name" value="Bac_luciferase"/>
    <property type="match status" value="1"/>
</dbReference>
<dbReference type="SUPFAM" id="SSF51679">
    <property type="entry name" value="Bacterial luciferase-like"/>
    <property type="match status" value="1"/>
</dbReference>
<dbReference type="InterPro" id="IPR050172">
    <property type="entry name" value="SsuD_RutA_monooxygenase"/>
</dbReference>
<keyword evidence="3" id="KW-0560">Oxidoreductase</keyword>
<evidence type="ECO:0000256" key="2">
    <source>
        <dbReference type="ARBA" id="ARBA00022643"/>
    </source>
</evidence>
<dbReference type="GO" id="GO:0008726">
    <property type="term" value="F:alkanesulfonate monooxygenase activity"/>
    <property type="evidence" value="ECO:0007669"/>
    <property type="project" value="TreeGrafter"/>
</dbReference>
<dbReference type="InterPro" id="IPR011251">
    <property type="entry name" value="Luciferase-like_dom"/>
</dbReference>
<dbReference type="PANTHER" id="PTHR42847">
    <property type="entry name" value="ALKANESULFONATE MONOOXYGENASE"/>
    <property type="match status" value="1"/>
</dbReference>
<dbReference type="AlphaFoldDB" id="H5XGQ9"/>
<dbReference type="STRING" id="882082.SaccyDRAFT_2756"/>
<organism evidence="6 7">
    <name type="scientific">Saccharomonospora cyanea NA-134</name>
    <dbReference type="NCBI Taxonomy" id="882082"/>
    <lineage>
        <taxon>Bacteria</taxon>
        <taxon>Bacillati</taxon>
        <taxon>Actinomycetota</taxon>
        <taxon>Actinomycetes</taxon>
        <taxon>Pseudonocardiales</taxon>
        <taxon>Pseudonocardiaceae</taxon>
        <taxon>Saccharomonospora</taxon>
    </lineage>
</organism>
<dbReference type="GO" id="GO:0046306">
    <property type="term" value="P:alkanesulfonate catabolic process"/>
    <property type="evidence" value="ECO:0007669"/>
    <property type="project" value="TreeGrafter"/>
</dbReference>
<evidence type="ECO:0000313" key="6">
    <source>
        <dbReference type="EMBL" id="EHR61602.1"/>
    </source>
</evidence>
<dbReference type="NCBIfam" id="TIGR03560">
    <property type="entry name" value="F420_Rv1855c"/>
    <property type="match status" value="1"/>
</dbReference>
<accession>H5XGQ9</accession>
<keyword evidence="1" id="KW-0285">Flavoprotein</keyword>
<feature type="domain" description="Luciferase-like" evidence="5">
    <location>
        <begin position="15"/>
        <end position="253"/>
    </location>
</feature>
<dbReference type="PANTHER" id="PTHR42847:SF8">
    <property type="entry name" value="CONSERVED PROTEIN"/>
    <property type="match status" value="1"/>
</dbReference>
<keyword evidence="2" id="KW-0288">FMN</keyword>
<evidence type="ECO:0000256" key="4">
    <source>
        <dbReference type="ARBA" id="ARBA00023033"/>
    </source>
</evidence>
<evidence type="ECO:0000256" key="3">
    <source>
        <dbReference type="ARBA" id="ARBA00023002"/>
    </source>
</evidence>
<dbReference type="HOGENOM" id="CLU_027853_6_2_11"/>
<gene>
    <name evidence="6" type="ORF">SaccyDRAFT_2756</name>
</gene>
<dbReference type="InterPro" id="IPR019921">
    <property type="entry name" value="Lucif-like_OxRdtase_Rv2161c"/>
</dbReference>
<name>H5XGQ9_9PSEU</name>
<dbReference type="InterPro" id="IPR019952">
    <property type="entry name" value="F420_OxRdatse_Rv1855c_pred"/>
</dbReference>
<sequence length="287" mass="31253">MALTDYSVPGGPAELARHLAGVARAAEDAGLDTVWVTDHLVQGDPADNPDEAMLEAYTTLGFLAAQTRTVRLGAMVTPVTYRQPSVLVKAVTTLDVLSGGRAWFGVGAGYHKAEAQTMGLPLPPVAERFDRLDELLRLALHMWSGDDTPFPGRYHRLDRAVCSPPPLSRPHPPILVGGMGEQRTLRLVARYADACNLFDIPDGGRTLRHKLETLAEHCRTQGRDVDDIEVTVSTRLEPGETPEAFTRRCQALRELGAEHVVVLADGLWTEQAVGVLADVVESLGRRR</sequence>
<dbReference type="NCBIfam" id="TIGR03619">
    <property type="entry name" value="F420_Rv2161c"/>
    <property type="match status" value="1"/>
</dbReference>
<evidence type="ECO:0000256" key="1">
    <source>
        <dbReference type="ARBA" id="ARBA00022630"/>
    </source>
</evidence>
<evidence type="ECO:0000259" key="5">
    <source>
        <dbReference type="Pfam" id="PF00296"/>
    </source>
</evidence>
<dbReference type="InterPro" id="IPR036661">
    <property type="entry name" value="Luciferase-like_sf"/>
</dbReference>
<evidence type="ECO:0000313" key="7">
    <source>
        <dbReference type="Proteomes" id="UP000002791"/>
    </source>
</evidence>
<dbReference type="Proteomes" id="UP000002791">
    <property type="component" value="Chromosome"/>
</dbReference>
<keyword evidence="4" id="KW-0503">Monooxygenase</keyword>
<dbReference type="eggNOG" id="COG2141">
    <property type="taxonomic scope" value="Bacteria"/>
</dbReference>
<proteinExistence type="predicted"/>
<protein>
    <submittedName>
        <fullName evidence="6">Putative F420-dependent oxidoreductase</fullName>
    </submittedName>
</protein>